<proteinExistence type="predicted"/>
<sequence>MRGDAEKERSKAKQKARPVSQPMMPSPFTQASHPPSPDDDFANPDDVVVACAQSKAAARPIHVCAGRRETETVSTDRWAGGQAGRRADGLLQGGRRAMFVQYVVDSQLDSHGDIPSHAQRSEWMEKTAGRGGCVDCFLFNFGFLSAETGICFLRDVARSPRDDLIVRLVLNACILARSHARCCAVMIACLYTCLAEGEESRWWKRCVDRLERSNEARATNAGRCQRPCNDECCTDCPTEVVRIRFAEVGGAMEGRKRLLSLFDTEFLSVSLAACIIICQPI</sequence>
<evidence type="ECO:0000256" key="1">
    <source>
        <dbReference type="SAM" id="MobiDB-lite"/>
    </source>
</evidence>
<name>A0ABR1N5P3_9PEZI</name>
<dbReference type="Proteomes" id="UP001367316">
    <property type="component" value="Unassembled WGS sequence"/>
</dbReference>
<gene>
    <name evidence="2" type="ORF">JOL62DRAFT_100552</name>
</gene>
<keyword evidence="3" id="KW-1185">Reference proteome</keyword>
<feature type="region of interest" description="Disordered" evidence="1">
    <location>
        <begin position="1"/>
        <end position="43"/>
    </location>
</feature>
<reference evidence="2 3" key="1">
    <citation type="submission" date="2024-04" db="EMBL/GenBank/DDBJ databases">
        <title>Phyllosticta paracitricarpa is synonymous to the EU quarantine fungus P. citricarpa based on phylogenomic analyses.</title>
        <authorList>
            <consortium name="Lawrence Berkeley National Laboratory"/>
            <person name="Van ingen-buijs V.A."/>
            <person name="Van westerhoven A.C."/>
            <person name="Haridas S."/>
            <person name="Skiadas P."/>
            <person name="Martin F."/>
            <person name="Groenewald J.Z."/>
            <person name="Crous P.W."/>
            <person name="Seidl M.F."/>
        </authorList>
    </citation>
    <scope>NUCLEOTIDE SEQUENCE [LARGE SCALE GENOMIC DNA]</scope>
    <source>
        <strain evidence="2 3">CBS 141358</strain>
    </source>
</reference>
<protein>
    <submittedName>
        <fullName evidence="2">Uncharacterized protein</fullName>
    </submittedName>
</protein>
<evidence type="ECO:0000313" key="3">
    <source>
        <dbReference type="Proteomes" id="UP001367316"/>
    </source>
</evidence>
<evidence type="ECO:0000313" key="2">
    <source>
        <dbReference type="EMBL" id="KAK7610516.1"/>
    </source>
</evidence>
<comment type="caution">
    <text evidence="2">The sequence shown here is derived from an EMBL/GenBank/DDBJ whole genome shotgun (WGS) entry which is preliminary data.</text>
</comment>
<accession>A0ABR1N5P3</accession>
<dbReference type="EMBL" id="JBBPBF010000017">
    <property type="protein sequence ID" value="KAK7610516.1"/>
    <property type="molecule type" value="Genomic_DNA"/>
</dbReference>
<organism evidence="2 3">
    <name type="scientific">Phyllosticta paracitricarpa</name>
    <dbReference type="NCBI Taxonomy" id="2016321"/>
    <lineage>
        <taxon>Eukaryota</taxon>
        <taxon>Fungi</taxon>
        <taxon>Dikarya</taxon>
        <taxon>Ascomycota</taxon>
        <taxon>Pezizomycotina</taxon>
        <taxon>Dothideomycetes</taxon>
        <taxon>Dothideomycetes incertae sedis</taxon>
        <taxon>Botryosphaeriales</taxon>
        <taxon>Phyllostictaceae</taxon>
        <taxon>Phyllosticta</taxon>
    </lineage>
</organism>
<feature type="compositionally biased region" description="Basic and acidic residues" evidence="1">
    <location>
        <begin position="1"/>
        <end position="11"/>
    </location>
</feature>